<dbReference type="PROSITE" id="PS51257">
    <property type="entry name" value="PROKAR_LIPOPROTEIN"/>
    <property type="match status" value="1"/>
</dbReference>
<evidence type="ECO:0008006" key="3">
    <source>
        <dbReference type="Google" id="ProtNLM"/>
    </source>
</evidence>
<evidence type="ECO:0000313" key="1">
    <source>
        <dbReference type="EMBL" id="AKX58925.1"/>
    </source>
</evidence>
<gene>
    <name evidence="1" type="ORF">AKN88_02475</name>
</gene>
<organism evidence="1 2">
    <name type="scientific">Thiopseudomonas alkaliphila</name>
    <dbReference type="NCBI Taxonomy" id="1697053"/>
    <lineage>
        <taxon>Bacteria</taxon>
        <taxon>Pseudomonadati</taxon>
        <taxon>Pseudomonadota</taxon>
        <taxon>Gammaproteobacteria</taxon>
        <taxon>Pseudomonadales</taxon>
        <taxon>Pseudomonadaceae</taxon>
        <taxon>Thiopseudomonas</taxon>
    </lineage>
</organism>
<keyword evidence="2" id="KW-1185">Reference proteome</keyword>
<dbReference type="Gene3D" id="3.30.310.170">
    <property type="entry name" value="Outer membrane protein assembly factor BamC"/>
    <property type="match status" value="1"/>
</dbReference>
<dbReference type="PATRIC" id="fig|1698449.3.peg.496"/>
<dbReference type="InterPro" id="IPR042268">
    <property type="entry name" value="BamC_C"/>
</dbReference>
<name>A0A0K1XC11_9GAMM</name>
<protein>
    <recommendedName>
        <fullName evidence="3">Beta-barrel assembly machine subunit BamC</fullName>
    </recommendedName>
</protein>
<evidence type="ECO:0000313" key="2">
    <source>
        <dbReference type="Proteomes" id="UP000063953"/>
    </source>
</evidence>
<dbReference type="STRING" id="1697053.AKN87_04450"/>
<dbReference type="RefSeq" id="WP_053099836.1">
    <property type="nucleotide sequence ID" value="NZ_CP012365.1"/>
</dbReference>
<proteinExistence type="predicted"/>
<dbReference type="EMBL" id="CP012365">
    <property type="protein sequence ID" value="AKX58925.1"/>
    <property type="molecule type" value="Genomic_DNA"/>
</dbReference>
<dbReference type="Pfam" id="PF06804">
    <property type="entry name" value="Lipoprotein_18"/>
    <property type="match status" value="1"/>
</dbReference>
<sequence>MKQLPSFTLIALSLAALSGCSWIGGDKGYFRDRGSDYLQADQGSPMQLPQGVQTKRLDPLMPIPTHVSNIEQTEFAVPRAGVTTEKKLVDDYSLHQSGQSQWIVAQQIPAQVWSNVMGYFMAQGFRIQSESPQVGQFVTEWQTLANTSAPLAARFGEAAAQMQAQVLVRIEPGVQRNTSEIFLEPQLRQLEGNASVETTHGSFEKTLLDALRTYLVQNQDQQQSVSLLAANRQFDTPDKVNLSEVNGLPVLVLDTSFDRAWSSVGRALEQANIAIEDLNRSASQYEINLAVAPKTQKRGWFKRTFTKDPAKVKPELYQIQLQPMGRQVEVRVMDGAEPATEVKAKSILQRLKASLS</sequence>
<reference evidence="1 2" key="1">
    <citation type="journal article" date="2015" name="Genome Announc.">
        <title>Genome Sequences of Oblitimonas alkaliphila gen. nov. sp. nov. (Proposed), a Novel Bacterium of the Pseudomonadaceae Family.</title>
        <authorList>
            <person name="Lauer A.C."/>
            <person name="Nicholson A.C."/>
            <person name="Humrighouse B.W."/>
            <person name="Emery B."/>
            <person name="Drobish A."/>
            <person name="Juieng P."/>
            <person name="Loparev V."/>
            <person name="McQuiston J.R."/>
        </authorList>
    </citation>
    <scope>NUCLEOTIDE SEQUENCE [LARGE SCALE GENOMIC DNA]</scope>
    <source>
        <strain evidence="1 2">E5571</strain>
    </source>
</reference>
<dbReference type="AlphaFoldDB" id="A0A0K1XC11"/>
<accession>A0A0K1XC11</accession>
<dbReference type="Proteomes" id="UP000063953">
    <property type="component" value="Chromosome"/>
</dbReference>
<dbReference type="InterPro" id="IPR010653">
    <property type="entry name" value="NlpB/DapX"/>
</dbReference>